<evidence type="ECO:0000313" key="2">
    <source>
        <dbReference type="Proteomes" id="UP001059380"/>
    </source>
</evidence>
<dbReference type="AlphaFoldDB" id="A0A9J7BSH0"/>
<dbReference type="Proteomes" id="UP001059380">
    <property type="component" value="Chromosome"/>
</dbReference>
<sequence>MRFPVVRERVRVKGKEGTFLVLSVDRVRGFADLMPTNKGQQIEKGVPLSLVLPLMDEGPGKPDSKTEAGN</sequence>
<keyword evidence="2" id="KW-1185">Reference proteome</keyword>
<organism evidence="1 2">
    <name type="scientific">Occallatibacter riparius</name>
    <dbReference type="NCBI Taxonomy" id="1002689"/>
    <lineage>
        <taxon>Bacteria</taxon>
        <taxon>Pseudomonadati</taxon>
        <taxon>Acidobacteriota</taxon>
        <taxon>Terriglobia</taxon>
        <taxon>Terriglobales</taxon>
        <taxon>Acidobacteriaceae</taxon>
        <taxon>Occallatibacter</taxon>
    </lineage>
</organism>
<reference evidence="1" key="1">
    <citation type="submission" date="2021-04" db="EMBL/GenBank/DDBJ databases">
        <title>Phylogenetic analysis of Acidobacteriaceae.</title>
        <authorList>
            <person name="Qiu L."/>
            <person name="Zhang Q."/>
        </authorList>
    </citation>
    <scope>NUCLEOTIDE SEQUENCE</scope>
    <source>
        <strain evidence="1">DSM 25168</strain>
    </source>
</reference>
<dbReference type="KEGG" id="orp:MOP44_25255"/>
<accession>A0A9J7BSH0</accession>
<protein>
    <submittedName>
        <fullName evidence="1">Uncharacterized protein</fullName>
    </submittedName>
</protein>
<name>A0A9J7BSH0_9BACT</name>
<gene>
    <name evidence="1" type="ORF">MOP44_25255</name>
</gene>
<dbReference type="EMBL" id="CP093313">
    <property type="protein sequence ID" value="UWZ83854.1"/>
    <property type="molecule type" value="Genomic_DNA"/>
</dbReference>
<evidence type="ECO:0000313" key="1">
    <source>
        <dbReference type="EMBL" id="UWZ83854.1"/>
    </source>
</evidence>
<proteinExistence type="predicted"/>
<dbReference type="RefSeq" id="WP_260793326.1">
    <property type="nucleotide sequence ID" value="NZ_CP093313.1"/>
</dbReference>